<dbReference type="PANTHER" id="PTHR46825:SF7">
    <property type="entry name" value="D-ALANYL-D-ALANINE CARBOXYPEPTIDASE"/>
    <property type="match status" value="1"/>
</dbReference>
<dbReference type="RefSeq" id="WP_209662211.1">
    <property type="nucleotide sequence ID" value="NZ_JAGGMS010000001.1"/>
</dbReference>
<keyword evidence="3" id="KW-0378">Hydrolase</keyword>
<evidence type="ECO:0000256" key="1">
    <source>
        <dbReference type="SAM" id="SignalP"/>
    </source>
</evidence>
<feature type="chain" id="PRO_5046034575" evidence="1">
    <location>
        <begin position="26"/>
        <end position="378"/>
    </location>
</feature>
<name>A0ABS4PGR9_9PSEU</name>
<accession>A0ABS4PGR9</accession>
<dbReference type="EMBL" id="JAGGMS010000001">
    <property type="protein sequence ID" value="MBP2178573.1"/>
    <property type="molecule type" value="Genomic_DNA"/>
</dbReference>
<gene>
    <name evidence="3" type="ORF">JOM49_000099</name>
</gene>
<organism evidence="3 4">
    <name type="scientific">Amycolatopsis magusensis</name>
    <dbReference type="NCBI Taxonomy" id="882444"/>
    <lineage>
        <taxon>Bacteria</taxon>
        <taxon>Bacillati</taxon>
        <taxon>Actinomycetota</taxon>
        <taxon>Actinomycetes</taxon>
        <taxon>Pseudonocardiales</taxon>
        <taxon>Pseudonocardiaceae</taxon>
        <taxon>Amycolatopsis</taxon>
    </lineage>
</organism>
<protein>
    <submittedName>
        <fullName evidence="3">D-alanyl-D-alanine carboxypeptidase</fullName>
        <ecNumber evidence="3">3.4.16.4</ecNumber>
    </submittedName>
</protein>
<keyword evidence="3" id="KW-0121">Carboxypeptidase</keyword>
<dbReference type="Pfam" id="PF00144">
    <property type="entry name" value="Beta-lactamase"/>
    <property type="match status" value="1"/>
</dbReference>
<dbReference type="EC" id="3.4.16.4" evidence="3"/>
<keyword evidence="3" id="KW-0645">Protease</keyword>
<dbReference type="GO" id="GO:0009002">
    <property type="term" value="F:serine-type D-Ala-D-Ala carboxypeptidase activity"/>
    <property type="evidence" value="ECO:0007669"/>
    <property type="project" value="UniProtKB-EC"/>
</dbReference>
<comment type="caution">
    <text evidence="3">The sequence shown here is derived from an EMBL/GenBank/DDBJ whole genome shotgun (WGS) entry which is preliminary data.</text>
</comment>
<feature type="signal peptide" evidence="1">
    <location>
        <begin position="1"/>
        <end position="25"/>
    </location>
</feature>
<keyword evidence="1" id="KW-0732">Signal</keyword>
<sequence length="378" mass="40374">MRATRITTAAVITALTFTTAVPALATTPGYDRAALQADLDAIRDAGIVGVQAQVDTGSRRWSARSGVAEAGTAKPVPRDGAFRIGSNTKTFVAVVVLQLVGQGRLSLEDKVADLLPGVVTSPGGDQITVRQLLQHTSGLYNYTNDLPLRSEAEFLAHRFDSTSAEVLVKQAMAQPPEFAPGTSWNYSNTNYLLAGMLIEQVTGNPWAAEVRSRILKPLGLRDTYSPGERVGLPHPHAHGYSVFPGTTKVVDTTEMNPSWGGAAGDMISTPTDLSRFWQALLGGKLLRQSELAEMRKTVPAKTWQETDPGSEYGLGITSTPLSCGGVSWSHGGDIHGFQTRNGFSDDGRRGIVLSLSTQDFGGPSTQVTKHVLDRALCD</sequence>
<dbReference type="Gene3D" id="3.40.710.10">
    <property type="entry name" value="DD-peptidase/beta-lactamase superfamily"/>
    <property type="match status" value="1"/>
</dbReference>
<dbReference type="InterPro" id="IPR001466">
    <property type="entry name" value="Beta-lactam-related"/>
</dbReference>
<dbReference type="SUPFAM" id="SSF56601">
    <property type="entry name" value="beta-lactamase/transpeptidase-like"/>
    <property type="match status" value="1"/>
</dbReference>
<evidence type="ECO:0000259" key="2">
    <source>
        <dbReference type="Pfam" id="PF00144"/>
    </source>
</evidence>
<keyword evidence="4" id="KW-1185">Reference proteome</keyword>
<proteinExistence type="predicted"/>
<dbReference type="Proteomes" id="UP000741013">
    <property type="component" value="Unassembled WGS sequence"/>
</dbReference>
<reference evidence="3 4" key="1">
    <citation type="submission" date="2021-03" db="EMBL/GenBank/DDBJ databases">
        <title>Sequencing the genomes of 1000 actinobacteria strains.</title>
        <authorList>
            <person name="Klenk H.-P."/>
        </authorList>
    </citation>
    <scope>NUCLEOTIDE SEQUENCE [LARGE SCALE GENOMIC DNA]</scope>
    <source>
        <strain evidence="3 4">DSM 45510</strain>
    </source>
</reference>
<dbReference type="PANTHER" id="PTHR46825">
    <property type="entry name" value="D-ALANYL-D-ALANINE-CARBOXYPEPTIDASE/ENDOPEPTIDASE AMPH"/>
    <property type="match status" value="1"/>
</dbReference>
<dbReference type="InterPro" id="IPR012338">
    <property type="entry name" value="Beta-lactam/transpept-like"/>
</dbReference>
<feature type="domain" description="Beta-lactamase-related" evidence="2">
    <location>
        <begin position="44"/>
        <end position="359"/>
    </location>
</feature>
<evidence type="ECO:0000313" key="3">
    <source>
        <dbReference type="EMBL" id="MBP2178573.1"/>
    </source>
</evidence>
<dbReference type="InterPro" id="IPR050491">
    <property type="entry name" value="AmpC-like"/>
</dbReference>
<evidence type="ECO:0000313" key="4">
    <source>
        <dbReference type="Proteomes" id="UP000741013"/>
    </source>
</evidence>